<dbReference type="Pfam" id="PF00501">
    <property type="entry name" value="AMP-binding"/>
    <property type="match status" value="1"/>
</dbReference>
<keyword evidence="6" id="KW-1185">Reference proteome</keyword>
<sequence>MDTYRKNLSPRIGNISIDTALVKQLVLDARPRDVNIQQGQAAYNISTSRSTGEPKGIMVEHAAVAIAQGPALAIDSTSRVFHFCPYLFDASLMKAIITFVHGRCVSC</sequence>
<accession>A0A5N6FM86</accession>
<keyword evidence="1" id="KW-0596">Phosphopantetheine</keyword>
<comment type="similarity">
    <text evidence="4">Belongs to the NRP synthetase family.</text>
</comment>
<keyword evidence="2" id="KW-0597">Phosphoprotein</keyword>
<dbReference type="GO" id="GO:0031177">
    <property type="term" value="F:phosphopantetheine binding"/>
    <property type="evidence" value="ECO:0007669"/>
    <property type="project" value="TreeGrafter"/>
</dbReference>
<organism evidence="5 6">
    <name type="scientific">Petromyces alliaceus</name>
    <name type="common">Aspergillus alliaceus</name>
    <dbReference type="NCBI Taxonomy" id="209559"/>
    <lineage>
        <taxon>Eukaryota</taxon>
        <taxon>Fungi</taxon>
        <taxon>Dikarya</taxon>
        <taxon>Ascomycota</taxon>
        <taxon>Pezizomycotina</taxon>
        <taxon>Eurotiomycetes</taxon>
        <taxon>Eurotiomycetidae</taxon>
        <taxon>Eurotiales</taxon>
        <taxon>Aspergillaceae</taxon>
        <taxon>Aspergillus</taxon>
        <taxon>Aspergillus subgen. Circumdati</taxon>
    </lineage>
</organism>
<comment type="caution">
    <text evidence="5">The sequence shown here is derived from an EMBL/GenBank/DDBJ whole genome shotgun (WGS) entry which is preliminary data.</text>
</comment>
<dbReference type="GO" id="GO:0016874">
    <property type="term" value="F:ligase activity"/>
    <property type="evidence" value="ECO:0007669"/>
    <property type="project" value="UniProtKB-KW"/>
</dbReference>
<dbReference type="EMBL" id="SPNV01000007">
    <property type="protein sequence ID" value="KAF5866546.1"/>
    <property type="molecule type" value="Genomic_DNA"/>
</dbReference>
<accession>A0A8H6ADE6</accession>
<proteinExistence type="inferred from homology"/>
<dbReference type="GO" id="GO:0044550">
    <property type="term" value="P:secondary metabolite biosynthetic process"/>
    <property type="evidence" value="ECO:0007669"/>
    <property type="project" value="TreeGrafter"/>
</dbReference>
<evidence type="ECO:0000256" key="4">
    <source>
        <dbReference type="ARBA" id="ARBA00029454"/>
    </source>
</evidence>
<dbReference type="SUPFAM" id="SSF56801">
    <property type="entry name" value="Acetyl-CoA synthetase-like"/>
    <property type="match status" value="1"/>
</dbReference>
<reference evidence="5 6" key="1">
    <citation type="submission" date="2019-04" db="EMBL/GenBank/DDBJ databases">
        <title>Aspergillus burnettii sp. nov., novel species from soil in southeast Queensland.</title>
        <authorList>
            <person name="Gilchrist C.L.M."/>
            <person name="Pitt J.I."/>
            <person name="Lange L."/>
            <person name="Lacey H.J."/>
            <person name="Vuong D."/>
            <person name="Midgley D.J."/>
            <person name="Greenfield P."/>
            <person name="Bradbury M."/>
            <person name="Lacey E."/>
            <person name="Busk P.K."/>
            <person name="Pilgaard B."/>
            <person name="Chooi Y.H."/>
            <person name="Piggott A.M."/>
        </authorList>
    </citation>
    <scope>NUCLEOTIDE SEQUENCE [LARGE SCALE GENOMIC DNA]</scope>
    <source>
        <strain evidence="5 6">FRR 5400</strain>
    </source>
</reference>
<protein>
    <submittedName>
        <fullName evidence="5">Uncharacterized protein</fullName>
    </submittedName>
</protein>
<dbReference type="Gene3D" id="3.40.50.12780">
    <property type="entry name" value="N-terminal domain of ligase-like"/>
    <property type="match status" value="1"/>
</dbReference>
<name>A0A5N6FM86_PETAA</name>
<keyword evidence="3" id="KW-0436">Ligase</keyword>
<dbReference type="InterPro" id="IPR000873">
    <property type="entry name" value="AMP-dep_synth/lig_dom"/>
</dbReference>
<evidence type="ECO:0000313" key="5">
    <source>
        <dbReference type="EMBL" id="KAF5866546.1"/>
    </source>
</evidence>
<evidence type="ECO:0000256" key="3">
    <source>
        <dbReference type="ARBA" id="ARBA00022598"/>
    </source>
</evidence>
<dbReference type="PANTHER" id="PTHR45527:SF16">
    <property type="entry name" value="NONRIBOSOMAL PEPTIDE SYNTHASE ATNA-RELATED"/>
    <property type="match status" value="1"/>
</dbReference>
<dbReference type="Proteomes" id="UP000541154">
    <property type="component" value="Unassembled WGS sequence"/>
</dbReference>
<dbReference type="InterPro" id="IPR042099">
    <property type="entry name" value="ANL_N_sf"/>
</dbReference>
<evidence type="ECO:0000313" key="6">
    <source>
        <dbReference type="Proteomes" id="UP000541154"/>
    </source>
</evidence>
<gene>
    <name evidence="5" type="ORF">ETB97_011431</name>
</gene>
<dbReference type="AlphaFoldDB" id="A0A5N6FM86"/>
<dbReference type="GO" id="GO:0005737">
    <property type="term" value="C:cytoplasm"/>
    <property type="evidence" value="ECO:0007669"/>
    <property type="project" value="TreeGrafter"/>
</dbReference>
<dbReference type="PANTHER" id="PTHR45527">
    <property type="entry name" value="NONRIBOSOMAL PEPTIDE SYNTHETASE"/>
    <property type="match status" value="1"/>
</dbReference>
<dbReference type="GO" id="GO:0043041">
    <property type="term" value="P:amino acid activation for nonribosomal peptide biosynthetic process"/>
    <property type="evidence" value="ECO:0007669"/>
    <property type="project" value="TreeGrafter"/>
</dbReference>
<evidence type="ECO:0000256" key="2">
    <source>
        <dbReference type="ARBA" id="ARBA00022553"/>
    </source>
</evidence>
<evidence type="ECO:0000256" key="1">
    <source>
        <dbReference type="ARBA" id="ARBA00022450"/>
    </source>
</evidence>